<evidence type="ECO:0000256" key="2">
    <source>
        <dbReference type="ARBA" id="ARBA00023043"/>
    </source>
</evidence>
<dbReference type="ExpressionAtlas" id="M8BS25">
    <property type="expression patterns" value="baseline"/>
</dbReference>
<accession>M8BS25</accession>
<evidence type="ECO:0000256" key="1">
    <source>
        <dbReference type="ARBA" id="ARBA00022737"/>
    </source>
</evidence>
<organism evidence="4">
    <name type="scientific">Aegilops tauschii</name>
    <name type="common">Tausch's goatgrass</name>
    <name type="synonym">Aegilops squarrosa</name>
    <dbReference type="NCBI Taxonomy" id="37682"/>
    <lineage>
        <taxon>Eukaryota</taxon>
        <taxon>Viridiplantae</taxon>
        <taxon>Streptophyta</taxon>
        <taxon>Embryophyta</taxon>
        <taxon>Tracheophyta</taxon>
        <taxon>Spermatophyta</taxon>
        <taxon>Magnoliopsida</taxon>
        <taxon>Liliopsida</taxon>
        <taxon>Poales</taxon>
        <taxon>Poaceae</taxon>
        <taxon>BOP clade</taxon>
        <taxon>Pooideae</taxon>
        <taxon>Triticodae</taxon>
        <taxon>Triticeae</taxon>
        <taxon>Triticinae</taxon>
        <taxon>Aegilops</taxon>
    </lineage>
</organism>
<dbReference type="PANTHER" id="PTHR24171:SF8">
    <property type="entry name" value="BRCA1-ASSOCIATED RING DOMAIN PROTEIN 1"/>
    <property type="match status" value="1"/>
</dbReference>
<feature type="compositionally biased region" description="Polar residues" evidence="3">
    <location>
        <begin position="1"/>
        <end position="10"/>
    </location>
</feature>
<dbReference type="InterPro" id="IPR036770">
    <property type="entry name" value="Ankyrin_rpt-contain_sf"/>
</dbReference>
<dbReference type="InterPro" id="IPR002110">
    <property type="entry name" value="Ankyrin_rpt"/>
</dbReference>
<dbReference type="PROSITE" id="PS50297">
    <property type="entry name" value="ANK_REP_REGION"/>
    <property type="match status" value="2"/>
</dbReference>
<dbReference type="SMART" id="SM00248">
    <property type="entry name" value="ANK"/>
    <property type="match status" value="2"/>
</dbReference>
<dbReference type="EnsemblPlants" id="EMT24769">
    <property type="protein sequence ID" value="EMT24769"/>
    <property type="gene ID" value="F775_27287"/>
</dbReference>
<evidence type="ECO:0000256" key="3">
    <source>
        <dbReference type="SAM" id="MobiDB-lite"/>
    </source>
</evidence>
<evidence type="ECO:0000313" key="4">
    <source>
        <dbReference type="EnsemblPlants" id="EMT24769"/>
    </source>
</evidence>
<dbReference type="SUPFAM" id="SSF48403">
    <property type="entry name" value="Ankyrin repeat"/>
    <property type="match status" value="1"/>
</dbReference>
<proteinExistence type="predicted"/>
<dbReference type="AlphaFoldDB" id="M8BS25"/>
<name>M8BS25_AEGTA</name>
<protein>
    <submittedName>
        <fullName evidence="4">Uncharacterized protein</fullName>
    </submittedName>
</protein>
<dbReference type="GO" id="GO:0085020">
    <property type="term" value="P:protein K6-linked ubiquitination"/>
    <property type="evidence" value="ECO:0007669"/>
    <property type="project" value="TreeGrafter"/>
</dbReference>
<dbReference type="Gene3D" id="1.25.40.20">
    <property type="entry name" value="Ankyrin repeat-containing domain"/>
    <property type="match status" value="1"/>
</dbReference>
<keyword evidence="1" id="KW-0677">Repeat</keyword>
<dbReference type="PROSITE" id="PS50088">
    <property type="entry name" value="ANK_REPEAT"/>
    <property type="match status" value="2"/>
</dbReference>
<feature type="region of interest" description="Disordered" evidence="3">
    <location>
        <begin position="1"/>
        <end position="25"/>
    </location>
</feature>
<keyword evidence="2" id="KW-0040">ANK repeat</keyword>
<dbReference type="PANTHER" id="PTHR24171">
    <property type="entry name" value="ANKYRIN REPEAT DOMAIN-CONTAINING PROTEIN 39-RELATED"/>
    <property type="match status" value="1"/>
</dbReference>
<dbReference type="Pfam" id="PF13637">
    <property type="entry name" value="Ank_4"/>
    <property type="match status" value="1"/>
</dbReference>
<sequence>MVQLRSSLSMTRARARGDSDDADDRGWNQLHVAARKGNLKEVYAAPSISLFFPLTINFLAATKLLSQLGTFRQGSCRCSNFASSPAKMSWNLEHVRRLLNEGMDVNAPAWGPKSPGATPLHLAAQGGHVKIMDELLERGANIDARTKGACGWTPLHIAAKERNKRVVRFLVENGEFLPPDLNDHRFNPPLHYCSGLEWAYEMKRMQDESDSGGEASFSSSN</sequence>
<reference evidence="4" key="1">
    <citation type="submission" date="2015-06" db="UniProtKB">
        <authorList>
            <consortium name="EnsemblPlants"/>
        </authorList>
    </citation>
    <scope>IDENTIFICATION</scope>
</reference>
<dbReference type="GO" id="GO:0004842">
    <property type="term" value="F:ubiquitin-protein transferase activity"/>
    <property type="evidence" value="ECO:0007669"/>
    <property type="project" value="TreeGrafter"/>
</dbReference>